<dbReference type="Proteomes" id="UP000812287">
    <property type="component" value="Unassembled WGS sequence"/>
</dbReference>
<dbReference type="RefSeq" id="XP_043038606.1">
    <property type="nucleotide sequence ID" value="XM_043184257.1"/>
</dbReference>
<gene>
    <name evidence="1" type="ORF">BT62DRAFT_920850</name>
</gene>
<reference evidence="1" key="1">
    <citation type="submission" date="2020-11" db="EMBL/GenBank/DDBJ databases">
        <title>Adaptations for nitrogen fixation in a non-lichenized fungal sporocarp promotes dispersal by wood-feeding termites.</title>
        <authorList>
            <consortium name="DOE Joint Genome Institute"/>
            <person name="Koch R.A."/>
            <person name="Yoon G."/>
            <person name="Arayal U."/>
            <person name="Lail K."/>
            <person name="Amirebrahimi M."/>
            <person name="Labutti K."/>
            <person name="Lipzen A."/>
            <person name="Riley R."/>
            <person name="Barry K."/>
            <person name="Henrissat B."/>
            <person name="Grigoriev I.V."/>
            <person name="Herr J.R."/>
            <person name="Aime M.C."/>
        </authorList>
    </citation>
    <scope>NUCLEOTIDE SEQUENCE</scope>
    <source>
        <strain evidence="1">MCA 3950</strain>
    </source>
</reference>
<dbReference type="GeneID" id="66106554"/>
<evidence type="ECO:0000313" key="1">
    <source>
        <dbReference type="EMBL" id="KAG7445106.1"/>
    </source>
</evidence>
<accession>A0A9P7VSD6</accession>
<evidence type="ECO:0000313" key="2">
    <source>
        <dbReference type="Proteomes" id="UP000812287"/>
    </source>
</evidence>
<name>A0A9P7VSD6_9AGAR</name>
<dbReference type="AlphaFoldDB" id="A0A9P7VSD6"/>
<protein>
    <submittedName>
        <fullName evidence="1">Uncharacterized protein</fullName>
    </submittedName>
</protein>
<keyword evidence="2" id="KW-1185">Reference proteome</keyword>
<dbReference type="EMBL" id="MU250538">
    <property type="protein sequence ID" value="KAG7445106.1"/>
    <property type="molecule type" value="Genomic_DNA"/>
</dbReference>
<organism evidence="1 2">
    <name type="scientific">Guyanagaster necrorhizus</name>
    <dbReference type="NCBI Taxonomy" id="856835"/>
    <lineage>
        <taxon>Eukaryota</taxon>
        <taxon>Fungi</taxon>
        <taxon>Dikarya</taxon>
        <taxon>Basidiomycota</taxon>
        <taxon>Agaricomycotina</taxon>
        <taxon>Agaricomycetes</taxon>
        <taxon>Agaricomycetidae</taxon>
        <taxon>Agaricales</taxon>
        <taxon>Marasmiineae</taxon>
        <taxon>Physalacriaceae</taxon>
        <taxon>Guyanagaster</taxon>
    </lineage>
</organism>
<comment type="caution">
    <text evidence="1">The sequence shown here is derived from an EMBL/GenBank/DDBJ whole genome shotgun (WGS) entry which is preliminary data.</text>
</comment>
<sequence length="175" mass="19769">MALGLRIQIRDGHLASTFDMTGPYMSREGGSTQLTFRLGTNIQILRLVSDRRGAMERLRATAYPLHRRSKSARFRVLVLNPVHVRSDAALTQYERTVWINPGRATKNFWSRTRSLIAFRDEVLIVENVGPGSSKVPRFNNLPSSSQCRGTGLPGLQPNIVWNEMQMDLICTMPDL</sequence>
<proteinExistence type="predicted"/>